<dbReference type="AlphaFoldDB" id="A0A3D9L7G2"/>
<dbReference type="EMBL" id="QREH01000001">
    <property type="protein sequence ID" value="REE02289.1"/>
    <property type="molecule type" value="Genomic_DNA"/>
</dbReference>
<accession>A0A3D9L7G2</accession>
<dbReference type="InterPro" id="IPR041698">
    <property type="entry name" value="Methyltransf_25"/>
</dbReference>
<name>A0A3D9L7G2_9MICC</name>
<dbReference type="PANTHER" id="PTHR43667:SF2">
    <property type="entry name" value="FATTY ACID C-METHYL TRANSFERASE"/>
    <property type="match status" value="1"/>
</dbReference>
<dbReference type="GO" id="GO:0008168">
    <property type="term" value="F:methyltransferase activity"/>
    <property type="evidence" value="ECO:0007669"/>
    <property type="project" value="UniProtKB-KW"/>
</dbReference>
<feature type="domain" description="Methyltransferase" evidence="1">
    <location>
        <begin position="59"/>
        <end position="154"/>
    </location>
</feature>
<dbReference type="Pfam" id="PF13649">
    <property type="entry name" value="Methyltransf_25"/>
    <property type="match status" value="1"/>
</dbReference>
<evidence type="ECO:0000313" key="3">
    <source>
        <dbReference type="Proteomes" id="UP000256727"/>
    </source>
</evidence>
<organism evidence="2 3">
    <name type="scientific">Citricoccus muralis</name>
    <dbReference type="NCBI Taxonomy" id="169134"/>
    <lineage>
        <taxon>Bacteria</taxon>
        <taxon>Bacillati</taxon>
        <taxon>Actinomycetota</taxon>
        <taxon>Actinomycetes</taxon>
        <taxon>Micrococcales</taxon>
        <taxon>Micrococcaceae</taxon>
        <taxon>Citricoccus</taxon>
    </lineage>
</organism>
<dbReference type="InterPro" id="IPR050723">
    <property type="entry name" value="CFA/CMAS"/>
</dbReference>
<reference evidence="2 3" key="1">
    <citation type="submission" date="2018-07" db="EMBL/GenBank/DDBJ databases">
        <title>Sequencing the genomes of 1000 actinobacteria strains.</title>
        <authorList>
            <person name="Klenk H.-P."/>
        </authorList>
    </citation>
    <scope>NUCLEOTIDE SEQUENCE [LARGE SCALE GENOMIC DNA]</scope>
    <source>
        <strain evidence="2 3">DSM 14442</strain>
    </source>
</reference>
<keyword evidence="2" id="KW-0489">Methyltransferase</keyword>
<evidence type="ECO:0000313" key="2">
    <source>
        <dbReference type="EMBL" id="REE02289.1"/>
    </source>
</evidence>
<evidence type="ECO:0000259" key="1">
    <source>
        <dbReference type="Pfam" id="PF13649"/>
    </source>
</evidence>
<comment type="caution">
    <text evidence="2">The sequence shown here is derived from an EMBL/GenBank/DDBJ whole genome shotgun (WGS) entry which is preliminary data.</text>
</comment>
<keyword evidence="2" id="KW-0808">Transferase</keyword>
<dbReference type="Proteomes" id="UP000256727">
    <property type="component" value="Unassembled WGS sequence"/>
</dbReference>
<dbReference type="SUPFAM" id="SSF53335">
    <property type="entry name" value="S-adenosyl-L-methionine-dependent methyltransferases"/>
    <property type="match status" value="1"/>
</dbReference>
<gene>
    <name evidence="2" type="ORF">C8E99_0056</name>
</gene>
<proteinExistence type="predicted"/>
<dbReference type="CDD" id="cd02440">
    <property type="entry name" value="AdoMet_MTases"/>
    <property type="match status" value="1"/>
</dbReference>
<protein>
    <submittedName>
        <fullName evidence="2">Methyltransferase family protein</fullName>
    </submittedName>
</protein>
<dbReference type="InterPro" id="IPR029063">
    <property type="entry name" value="SAM-dependent_MTases_sf"/>
</dbReference>
<keyword evidence="3" id="KW-1185">Reference proteome</keyword>
<dbReference type="Gene3D" id="3.40.50.150">
    <property type="entry name" value="Vaccinia Virus protein VP39"/>
    <property type="match status" value="1"/>
</dbReference>
<dbReference type="GO" id="GO:0032259">
    <property type="term" value="P:methylation"/>
    <property type="evidence" value="ECO:0007669"/>
    <property type="project" value="UniProtKB-KW"/>
</dbReference>
<sequence length="274" mass="29929">MIGESLGTSGWRGRPYRVVGVNRSEISDLAHTRHPIASPLSNETVDRLLALAVTGQRSVLDLGCGDGTWLLRALRREPTLTAVGVDVSGAGFDRVLEQANREGLGERLQLVHADVREWRTTEKFDVVLSIGAAYAFGGLLPTLAAADEHLHPDGQLLLGDCIWEQAPSEQTLALLGAATDDYCDLSTTVQAVDSAGWVPVEGHVSTLQEWDSYEWSWTGSLARWALDHPDHPDSQQVMTASVEHRRAWLGGYRGTLGFLTMLLRRSTLNAAPLR</sequence>
<dbReference type="PANTHER" id="PTHR43667">
    <property type="entry name" value="CYCLOPROPANE-FATTY-ACYL-PHOSPHOLIPID SYNTHASE"/>
    <property type="match status" value="1"/>
</dbReference>